<dbReference type="HOGENOM" id="CLU_049294_1_0_5"/>
<dbReference type="PANTHER" id="PTHR43141:SF4">
    <property type="entry name" value="CYTOCHROME BD2 SUBUNIT II"/>
    <property type="match status" value="1"/>
</dbReference>
<evidence type="ECO:0000256" key="6">
    <source>
        <dbReference type="ARBA" id="ARBA00023136"/>
    </source>
</evidence>
<comment type="subcellular location">
    <subcellularLocation>
        <location evidence="1">Cell membrane</location>
        <topology evidence="1">Multi-pass membrane protein</topology>
    </subcellularLocation>
</comment>
<sequence length="334" mass="36761">MEWYLPAIWAGLIGTAVAMYVILDGFDLGIGILFPLTHEEEERDQMMNSVAPFWDGNETWLVLGGGGLWVAFPTAYSVIMPALYLPVMGMLLALVLRGVSFEFRWVAKPSHRMWDIAFAGGSIIAAFLQGVILGGLLQGIQVADRQYAGGPLDWLTPFAIFVGLAVVAGYGLLGSTWLLMRTIGPVQELGRRYAPIFLLAVLAGMGIVSLWTPLLIDRIAERWFSLPNFYVLWPVPVAAALVGYGIWRWLAEGREGLPFFGAIVLFLLGYAGLVISTVPYLVPPHLTFWDTAAVPASQIFLLIGTVFLLPLVFGYTIFVYWVFRAKVGPGEGYH</sequence>
<dbReference type="GO" id="GO:0005886">
    <property type="term" value="C:plasma membrane"/>
    <property type="evidence" value="ECO:0007669"/>
    <property type="project" value="UniProtKB-SubCell"/>
</dbReference>
<dbReference type="eggNOG" id="COG1294">
    <property type="taxonomic scope" value="Bacteria"/>
</dbReference>
<feature type="transmembrane region" description="Helical" evidence="7">
    <location>
        <begin position="299"/>
        <end position="323"/>
    </location>
</feature>
<dbReference type="PANTHER" id="PTHR43141">
    <property type="entry name" value="CYTOCHROME BD2 SUBUNIT II"/>
    <property type="match status" value="1"/>
</dbReference>
<evidence type="ECO:0000256" key="5">
    <source>
        <dbReference type="ARBA" id="ARBA00022989"/>
    </source>
</evidence>
<dbReference type="Pfam" id="PF02322">
    <property type="entry name" value="Cyt_bd_oxida_II"/>
    <property type="match status" value="1"/>
</dbReference>
<dbReference type="STRING" id="266779.Meso_4065"/>
<name>Q11AZ3_CHESB</name>
<gene>
    <name evidence="8" type="ordered locus">Meso_4065</name>
</gene>
<dbReference type="GO" id="GO:0070069">
    <property type="term" value="C:cytochrome complex"/>
    <property type="evidence" value="ECO:0007669"/>
    <property type="project" value="TreeGrafter"/>
</dbReference>
<dbReference type="GO" id="GO:0019646">
    <property type="term" value="P:aerobic electron transport chain"/>
    <property type="evidence" value="ECO:0007669"/>
    <property type="project" value="TreeGrafter"/>
</dbReference>
<dbReference type="OrthoDB" id="9776710at2"/>
<dbReference type="KEGG" id="mes:Meso_4065"/>
<evidence type="ECO:0000256" key="3">
    <source>
        <dbReference type="ARBA" id="ARBA00022475"/>
    </source>
</evidence>
<feature type="transmembrane region" description="Helical" evidence="7">
    <location>
        <begin position="116"/>
        <end position="138"/>
    </location>
</feature>
<evidence type="ECO:0000256" key="2">
    <source>
        <dbReference type="ARBA" id="ARBA00007543"/>
    </source>
</evidence>
<feature type="transmembrane region" description="Helical" evidence="7">
    <location>
        <begin position="259"/>
        <end position="279"/>
    </location>
</feature>
<dbReference type="InterPro" id="IPR003317">
    <property type="entry name" value="Cyt-d_oxidase_su2"/>
</dbReference>
<dbReference type="NCBIfam" id="TIGR00203">
    <property type="entry name" value="cydB"/>
    <property type="match status" value="1"/>
</dbReference>
<feature type="transmembrane region" description="Helical" evidence="7">
    <location>
        <begin position="192"/>
        <end position="216"/>
    </location>
</feature>
<evidence type="ECO:0000313" key="8">
    <source>
        <dbReference type="EMBL" id="ABG65432.1"/>
    </source>
</evidence>
<keyword evidence="5 7" id="KW-1133">Transmembrane helix</keyword>
<keyword evidence="3" id="KW-1003">Cell membrane</keyword>
<accession>Q11AZ3</accession>
<dbReference type="GO" id="GO:0009055">
    <property type="term" value="F:electron transfer activity"/>
    <property type="evidence" value="ECO:0007669"/>
    <property type="project" value="TreeGrafter"/>
</dbReference>
<feature type="transmembrane region" description="Helical" evidence="7">
    <location>
        <begin position="158"/>
        <end position="180"/>
    </location>
</feature>
<feature type="transmembrane region" description="Helical" evidence="7">
    <location>
        <begin position="78"/>
        <end position="96"/>
    </location>
</feature>
<feature type="transmembrane region" description="Helical" evidence="7">
    <location>
        <begin position="228"/>
        <end position="247"/>
    </location>
</feature>
<proteinExistence type="inferred from homology"/>
<keyword evidence="8" id="KW-0560">Oxidoreductase</keyword>
<dbReference type="GO" id="GO:0016682">
    <property type="term" value="F:oxidoreductase activity, acting on diphenols and related substances as donors, oxygen as acceptor"/>
    <property type="evidence" value="ECO:0007669"/>
    <property type="project" value="TreeGrafter"/>
</dbReference>
<evidence type="ECO:0000256" key="7">
    <source>
        <dbReference type="SAM" id="Phobius"/>
    </source>
</evidence>
<keyword evidence="6 7" id="KW-0472">Membrane</keyword>
<dbReference type="EC" id="1.10.3.-" evidence="8"/>
<keyword evidence="4 7" id="KW-0812">Transmembrane</keyword>
<evidence type="ECO:0000256" key="1">
    <source>
        <dbReference type="ARBA" id="ARBA00004651"/>
    </source>
</evidence>
<reference evidence="8" key="1">
    <citation type="submission" date="2006-06" db="EMBL/GenBank/DDBJ databases">
        <title>Complete sequence of chromosome of Chelativorans sp. BNC1.</title>
        <authorList>
            <consortium name="US DOE Joint Genome Institute"/>
            <person name="Copeland A."/>
            <person name="Lucas S."/>
            <person name="Lapidus A."/>
            <person name="Barry K."/>
            <person name="Detter J.C."/>
            <person name="Glavina del Rio T."/>
            <person name="Hammon N."/>
            <person name="Israni S."/>
            <person name="Dalin E."/>
            <person name="Tice H."/>
            <person name="Pitluck S."/>
            <person name="Chertkov O."/>
            <person name="Brettin T."/>
            <person name="Bruce D."/>
            <person name="Han C."/>
            <person name="Tapia R."/>
            <person name="Gilna P."/>
            <person name="Schmutz J."/>
            <person name="Larimer F."/>
            <person name="Land M."/>
            <person name="Hauser L."/>
            <person name="Kyrpides N."/>
            <person name="Mikhailova N."/>
            <person name="Richardson P."/>
        </authorList>
    </citation>
    <scope>NUCLEOTIDE SEQUENCE</scope>
    <source>
        <strain evidence="8">BNC1</strain>
    </source>
</reference>
<protein>
    <submittedName>
        <fullName evidence="8">Cytochrome bd quinol oxidase subunit 2 apoprotein</fullName>
        <ecNumber evidence="8">1.10.3.-</ecNumber>
    </submittedName>
</protein>
<evidence type="ECO:0000256" key="4">
    <source>
        <dbReference type="ARBA" id="ARBA00022692"/>
    </source>
</evidence>
<dbReference type="EMBL" id="CP000390">
    <property type="protein sequence ID" value="ABG65432.1"/>
    <property type="molecule type" value="Genomic_DNA"/>
</dbReference>
<organism evidence="8">
    <name type="scientific">Chelativorans sp. (strain BNC1)</name>
    <dbReference type="NCBI Taxonomy" id="266779"/>
    <lineage>
        <taxon>Bacteria</taxon>
        <taxon>Pseudomonadati</taxon>
        <taxon>Pseudomonadota</taxon>
        <taxon>Alphaproteobacteria</taxon>
        <taxon>Hyphomicrobiales</taxon>
        <taxon>Phyllobacteriaceae</taxon>
        <taxon>Chelativorans</taxon>
    </lineage>
</organism>
<comment type="similarity">
    <text evidence="2">Belongs to the cytochrome ubiquinol oxidase subunit 2 family.</text>
</comment>
<dbReference type="AlphaFoldDB" id="Q11AZ3"/>
<feature type="transmembrane region" description="Helical" evidence="7">
    <location>
        <begin position="6"/>
        <end position="34"/>
    </location>
</feature>